<keyword evidence="3" id="KW-1185">Reference proteome</keyword>
<proteinExistence type="predicted"/>
<name>A0AAD1RGF3_PELCU</name>
<dbReference type="Pfam" id="PF26215">
    <property type="entry name" value="HTH_animal"/>
    <property type="match status" value="1"/>
</dbReference>
<dbReference type="InterPro" id="IPR058912">
    <property type="entry name" value="HTH_animal"/>
</dbReference>
<sequence length="167" mass="19421">MVQNINLCTPNVELTMTVDPLTVDFLDVRVMREGNKLAYTLYSKPTDRNTLLQAYSFHPNSLKKSLPYSQFPRVLRNNSDQSKTEEQLGHMWDKFQQRGYSNHTLQKALDKCHSTQDTSKDSSTGRLVFPKTYTTASSQFKQIVDKNWRILKNDIYLPEPFPVLKEE</sequence>
<evidence type="ECO:0000313" key="2">
    <source>
        <dbReference type="EMBL" id="CAH2252627.1"/>
    </source>
</evidence>
<gene>
    <name evidence="2" type="ORF">PECUL_23A020207</name>
</gene>
<feature type="domain" description="Helix-turn-helix" evidence="1">
    <location>
        <begin position="51"/>
        <end position="107"/>
    </location>
</feature>
<reference evidence="2" key="1">
    <citation type="submission" date="2022-03" db="EMBL/GenBank/DDBJ databases">
        <authorList>
            <person name="Alioto T."/>
            <person name="Alioto T."/>
            <person name="Gomez Garrido J."/>
        </authorList>
    </citation>
    <scope>NUCLEOTIDE SEQUENCE</scope>
</reference>
<dbReference type="Proteomes" id="UP001295444">
    <property type="component" value="Chromosome 02"/>
</dbReference>
<dbReference type="PANTHER" id="PTHR21301">
    <property type="entry name" value="REVERSE TRANSCRIPTASE"/>
    <property type="match status" value="1"/>
</dbReference>
<dbReference type="AlphaFoldDB" id="A0AAD1RGF3"/>
<evidence type="ECO:0000259" key="1">
    <source>
        <dbReference type="Pfam" id="PF26215"/>
    </source>
</evidence>
<accession>A0AAD1RGF3</accession>
<dbReference type="PANTHER" id="PTHR21301:SF10">
    <property type="entry name" value="REVERSE TRANSCRIPTASE DOMAIN-CONTAINING PROTEIN"/>
    <property type="match status" value="1"/>
</dbReference>
<dbReference type="EMBL" id="OW240913">
    <property type="protein sequence ID" value="CAH2252627.1"/>
    <property type="molecule type" value="Genomic_DNA"/>
</dbReference>
<evidence type="ECO:0000313" key="3">
    <source>
        <dbReference type="Proteomes" id="UP001295444"/>
    </source>
</evidence>
<protein>
    <recommendedName>
        <fullName evidence="1">Helix-turn-helix domain-containing protein</fullName>
    </recommendedName>
</protein>
<organism evidence="2 3">
    <name type="scientific">Pelobates cultripes</name>
    <name type="common">Western spadefoot toad</name>
    <dbReference type="NCBI Taxonomy" id="61616"/>
    <lineage>
        <taxon>Eukaryota</taxon>
        <taxon>Metazoa</taxon>
        <taxon>Chordata</taxon>
        <taxon>Craniata</taxon>
        <taxon>Vertebrata</taxon>
        <taxon>Euteleostomi</taxon>
        <taxon>Amphibia</taxon>
        <taxon>Batrachia</taxon>
        <taxon>Anura</taxon>
        <taxon>Pelobatoidea</taxon>
        <taxon>Pelobatidae</taxon>
        <taxon>Pelobates</taxon>
    </lineage>
</organism>